<dbReference type="PANTHER" id="PTHR42795">
    <property type="entry name" value="ALANINE DEHYDROGENASE"/>
    <property type="match status" value="1"/>
</dbReference>
<evidence type="ECO:0000259" key="4">
    <source>
        <dbReference type="SMART" id="SM01003"/>
    </source>
</evidence>
<dbReference type="Pfam" id="PF05222">
    <property type="entry name" value="AlaDh_PNT_N"/>
    <property type="match status" value="1"/>
</dbReference>
<dbReference type="RefSeq" id="WP_267029944.1">
    <property type="nucleotide sequence ID" value="NZ_JAIFZO010000002.1"/>
</dbReference>
<feature type="region of interest" description="Disordered" evidence="2">
    <location>
        <begin position="387"/>
        <end position="425"/>
    </location>
</feature>
<dbReference type="Proteomes" id="UP001165590">
    <property type="component" value="Unassembled WGS sequence"/>
</dbReference>
<gene>
    <name evidence="5" type="ORF">K3769_33210</name>
</gene>
<dbReference type="InterPro" id="IPR036291">
    <property type="entry name" value="NAD(P)-bd_dom_sf"/>
</dbReference>
<evidence type="ECO:0000313" key="5">
    <source>
        <dbReference type="EMBL" id="MCX4237546.1"/>
    </source>
</evidence>
<feature type="domain" description="Alanine dehydrogenase/pyridine nucleotide transhydrogenase N-terminal" evidence="4">
    <location>
        <begin position="7"/>
        <end position="144"/>
    </location>
</feature>
<reference evidence="5" key="1">
    <citation type="journal article" date="2022" name="bioRxiv">
        <title>Discovery and biosynthetic assessment of Streptomyces ortus sp nov. isolated from a deep-sea sponge.</title>
        <authorList>
            <person name="Williams S.E."/>
        </authorList>
    </citation>
    <scope>NUCLEOTIDE SEQUENCE</scope>
    <source>
        <strain evidence="5">A15ISP2-DRY2</strain>
    </source>
</reference>
<dbReference type="InterPro" id="IPR007698">
    <property type="entry name" value="AlaDH/PNT_NAD(H)-bd"/>
</dbReference>
<dbReference type="SMART" id="SM01003">
    <property type="entry name" value="AlaDh_PNT_N"/>
    <property type="match status" value="1"/>
</dbReference>
<dbReference type="PANTHER" id="PTHR42795:SF1">
    <property type="entry name" value="ALANINE DEHYDROGENASE"/>
    <property type="match status" value="1"/>
</dbReference>
<keyword evidence="6" id="KW-1185">Reference proteome</keyword>
<accession>A0ABT3VDA2</accession>
<dbReference type="CDD" id="cd12181">
    <property type="entry name" value="ceo_syn"/>
    <property type="match status" value="1"/>
</dbReference>
<dbReference type="SMART" id="SM01002">
    <property type="entry name" value="AlaDh_PNT_C"/>
    <property type="match status" value="1"/>
</dbReference>
<sequence length="425" mass="45916">MSLLSLGVLASSRKENEFRLPLHPGHLDRIAPDVRAKIFLEEGYGGRFGVGDEALRPLVGGLRSRDQLFDECDVLLLPKPMHEDVAQLHQGQVLWGWPHCVQDERMTQLAIDGQLSLIAWEAMNHWTSTGAFSVHVFHKNNELAGYCSVLHALQLGGLTGSYGRRMRAVVISFGATARGAVTGLGAMGISDVTVLTQRAAAAVASPMPSVVMGHFAEREDDPSRLEALTGLGPMPLAEYLAEFDVIVNCIRQDTDAPLTFVTDEELALFKPGTFFVDVSCDEGMGFEWARPTTFEDPMPSVGSGCHYYGVDHSPSHLWNSATWEISEALLPYLRRVLGGPAAWDGDATIKKAIEIRDGVVLNSKILSFQHRSAAFPHAVEVPAAALPPAPVLPPASKNMTPKDMPSKDRVTSPAGASPGGRPAAR</sequence>
<evidence type="ECO:0000259" key="3">
    <source>
        <dbReference type="SMART" id="SM01002"/>
    </source>
</evidence>
<evidence type="ECO:0000313" key="6">
    <source>
        <dbReference type="Proteomes" id="UP001165590"/>
    </source>
</evidence>
<evidence type="ECO:0000256" key="1">
    <source>
        <dbReference type="ARBA" id="ARBA00023002"/>
    </source>
</evidence>
<dbReference type="Pfam" id="PF01262">
    <property type="entry name" value="AlaDh_PNT_C"/>
    <property type="match status" value="1"/>
</dbReference>
<dbReference type="SUPFAM" id="SSF51735">
    <property type="entry name" value="NAD(P)-binding Rossmann-fold domains"/>
    <property type="match status" value="1"/>
</dbReference>
<dbReference type="Gene3D" id="3.40.50.720">
    <property type="entry name" value="NAD(P)-binding Rossmann-like Domain"/>
    <property type="match status" value="2"/>
</dbReference>
<feature type="domain" description="Alanine dehydrogenase/pyridine nucleotide transhydrogenase NAD(H)-binding" evidence="3">
    <location>
        <begin position="147"/>
        <end position="309"/>
    </location>
</feature>
<evidence type="ECO:0000256" key="2">
    <source>
        <dbReference type="SAM" id="MobiDB-lite"/>
    </source>
</evidence>
<keyword evidence="1" id="KW-0560">Oxidoreductase</keyword>
<dbReference type="InterPro" id="IPR007886">
    <property type="entry name" value="AlaDH/PNT_N"/>
</dbReference>
<organism evidence="5 6">
    <name type="scientific">Streptomyces ortus</name>
    <dbReference type="NCBI Taxonomy" id="2867268"/>
    <lineage>
        <taxon>Bacteria</taxon>
        <taxon>Bacillati</taxon>
        <taxon>Actinomycetota</taxon>
        <taxon>Actinomycetes</taxon>
        <taxon>Kitasatosporales</taxon>
        <taxon>Streptomycetaceae</taxon>
        <taxon>Streptomyces</taxon>
    </lineage>
</organism>
<protein>
    <submittedName>
        <fullName evidence="5">N(5)-(Carboxyethyl)ornithine synthase</fullName>
    </submittedName>
</protein>
<comment type="caution">
    <text evidence="5">The sequence shown here is derived from an EMBL/GenBank/DDBJ whole genome shotgun (WGS) entry which is preliminary data.</text>
</comment>
<feature type="compositionally biased region" description="Low complexity" evidence="2">
    <location>
        <begin position="412"/>
        <end position="425"/>
    </location>
</feature>
<proteinExistence type="predicted"/>
<dbReference type="InterPro" id="IPR046951">
    <property type="entry name" value="CEOS"/>
</dbReference>
<name>A0ABT3VDA2_9ACTN</name>
<dbReference type="EMBL" id="JAIFZO010000002">
    <property type="protein sequence ID" value="MCX4237546.1"/>
    <property type="molecule type" value="Genomic_DNA"/>
</dbReference>
<dbReference type="SUPFAM" id="SSF52283">
    <property type="entry name" value="Formate/glycerate dehydrogenase catalytic domain-like"/>
    <property type="match status" value="1"/>
</dbReference>